<feature type="compositionally biased region" description="Polar residues" evidence="1">
    <location>
        <begin position="78"/>
        <end position="88"/>
    </location>
</feature>
<accession>A0A4S2MZL6</accession>
<proteinExistence type="predicted"/>
<feature type="compositionally biased region" description="Basic and acidic residues" evidence="1">
    <location>
        <begin position="61"/>
        <end position="77"/>
    </location>
</feature>
<feature type="compositionally biased region" description="Basic and acidic residues" evidence="1">
    <location>
        <begin position="94"/>
        <end position="104"/>
    </location>
</feature>
<dbReference type="Proteomes" id="UP000298138">
    <property type="component" value="Unassembled WGS sequence"/>
</dbReference>
<reference evidence="2 3" key="1">
    <citation type="submission" date="2019-04" db="EMBL/GenBank/DDBJ databases">
        <title>Comparative genomics and transcriptomics to analyze fruiting body development in filamentous ascomycetes.</title>
        <authorList>
            <consortium name="DOE Joint Genome Institute"/>
            <person name="Lutkenhaus R."/>
            <person name="Traeger S."/>
            <person name="Breuer J."/>
            <person name="Kuo A."/>
            <person name="Lipzen A."/>
            <person name="Pangilinan J."/>
            <person name="Dilworth D."/>
            <person name="Sandor L."/>
            <person name="Poggeler S."/>
            <person name="Barry K."/>
            <person name="Grigoriev I.V."/>
            <person name="Nowrousian M."/>
        </authorList>
    </citation>
    <scope>NUCLEOTIDE SEQUENCE [LARGE SCALE GENOMIC DNA]</scope>
    <source>
        <strain evidence="2 3">CBS 389.68</strain>
    </source>
</reference>
<keyword evidence="3" id="KW-1185">Reference proteome</keyword>
<dbReference type="EMBL" id="ML220116">
    <property type="protein sequence ID" value="TGZ82259.1"/>
    <property type="molecule type" value="Genomic_DNA"/>
</dbReference>
<gene>
    <name evidence="2" type="ORF">EX30DRAFT_395115</name>
</gene>
<dbReference type="AlphaFoldDB" id="A0A4S2MZL6"/>
<evidence type="ECO:0000313" key="3">
    <source>
        <dbReference type="Proteomes" id="UP000298138"/>
    </source>
</evidence>
<dbReference type="InParanoid" id="A0A4S2MZL6"/>
<feature type="region of interest" description="Disordered" evidence="1">
    <location>
        <begin position="29"/>
        <end position="104"/>
    </location>
</feature>
<feature type="compositionally biased region" description="Polar residues" evidence="1">
    <location>
        <begin position="33"/>
        <end position="44"/>
    </location>
</feature>
<organism evidence="2 3">
    <name type="scientific">Ascodesmis nigricans</name>
    <dbReference type="NCBI Taxonomy" id="341454"/>
    <lineage>
        <taxon>Eukaryota</taxon>
        <taxon>Fungi</taxon>
        <taxon>Dikarya</taxon>
        <taxon>Ascomycota</taxon>
        <taxon>Pezizomycotina</taxon>
        <taxon>Pezizomycetes</taxon>
        <taxon>Pezizales</taxon>
        <taxon>Ascodesmidaceae</taxon>
        <taxon>Ascodesmis</taxon>
    </lineage>
</organism>
<dbReference type="OrthoDB" id="5375886at2759"/>
<evidence type="ECO:0000313" key="2">
    <source>
        <dbReference type="EMBL" id="TGZ82259.1"/>
    </source>
</evidence>
<sequence>MTSPSAAPSSSSLNPILRNLSLSFIVTAPPSKYRTTMTSRNAGRQSPPPSEQTNAQVGKTADAHTEEGSKHAQESKLKSQQQRETVLESNPKGPLEEVAKGKLR</sequence>
<evidence type="ECO:0000256" key="1">
    <source>
        <dbReference type="SAM" id="MobiDB-lite"/>
    </source>
</evidence>
<protein>
    <submittedName>
        <fullName evidence="2">Uncharacterized protein</fullName>
    </submittedName>
</protein>
<name>A0A4S2MZL6_9PEZI</name>